<organism evidence="4 5">
    <name type="scientific">Cupriavidus taiwanensis</name>
    <dbReference type="NCBI Taxonomy" id="164546"/>
    <lineage>
        <taxon>Bacteria</taxon>
        <taxon>Pseudomonadati</taxon>
        <taxon>Pseudomonadota</taxon>
        <taxon>Betaproteobacteria</taxon>
        <taxon>Burkholderiales</taxon>
        <taxon>Burkholderiaceae</taxon>
        <taxon>Cupriavidus</taxon>
    </lineage>
</organism>
<proteinExistence type="inferred from homology"/>
<dbReference type="SFLD" id="SFLDG00180">
    <property type="entry name" value="muconate_cycloisomerase"/>
    <property type="match status" value="1"/>
</dbReference>
<dbReference type="InterPro" id="IPR034613">
    <property type="entry name" value="Muconate_cycloisomerase_anti"/>
</dbReference>
<dbReference type="GO" id="GO:0046872">
    <property type="term" value="F:metal ion binding"/>
    <property type="evidence" value="ECO:0007669"/>
    <property type="project" value="UniProtKB-KW"/>
</dbReference>
<evidence type="ECO:0000256" key="1">
    <source>
        <dbReference type="ARBA" id="ARBA00008031"/>
    </source>
</evidence>
<protein>
    <submittedName>
        <fullName evidence="4">Mandelate racemase/muconate lactonizing enzyme</fullName>
    </submittedName>
</protein>
<name>A0A375IPG1_9BURK</name>
<dbReference type="AlphaFoldDB" id="A0A375IPG1"/>
<dbReference type="Pfam" id="PF02746">
    <property type="entry name" value="MR_MLE_N"/>
    <property type="match status" value="1"/>
</dbReference>
<keyword evidence="2" id="KW-0479">Metal-binding</keyword>
<dbReference type="PROSITE" id="PS00909">
    <property type="entry name" value="MR_MLE_2"/>
    <property type="match status" value="1"/>
</dbReference>
<dbReference type="SMART" id="SM00922">
    <property type="entry name" value="MR_MLE"/>
    <property type="match status" value="1"/>
</dbReference>
<dbReference type="InterPro" id="IPR018110">
    <property type="entry name" value="Mandel_Rmase/mucon_lact_enz_CS"/>
</dbReference>
<dbReference type="SUPFAM" id="SSF54826">
    <property type="entry name" value="Enolase N-terminal domain-like"/>
    <property type="match status" value="1"/>
</dbReference>
<dbReference type="InterPro" id="IPR029017">
    <property type="entry name" value="Enolase-like_N"/>
</dbReference>
<dbReference type="InterPro" id="IPR034593">
    <property type="entry name" value="DgoD-like"/>
</dbReference>
<dbReference type="Gene3D" id="3.30.390.10">
    <property type="entry name" value="Enolase-like, N-terminal domain"/>
    <property type="match status" value="1"/>
</dbReference>
<feature type="domain" description="Mandelate racemase/muconate lactonizing enzyme C-terminal" evidence="3">
    <location>
        <begin position="148"/>
        <end position="245"/>
    </location>
</feature>
<comment type="similarity">
    <text evidence="1">Belongs to the mandelate racemase/muconate lactonizing enzyme family.</text>
</comment>
<dbReference type="PANTHER" id="PTHR48080:SF3">
    <property type="entry name" value="ENOLASE SUPERFAMILY MEMBER DDB_G0284701"/>
    <property type="match status" value="1"/>
</dbReference>
<dbReference type="InterPro" id="IPR013341">
    <property type="entry name" value="Mandelate_racemase_N_dom"/>
</dbReference>
<evidence type="ECO:0000256" key="2">
    <source>
        <dbReference type="ARBA" id="ARBA00022723"/>
    </source>
</evidence>
<dbReference type="PANTHER" id="PTHR48080">
    <property type="entry name" value="D-GALACTONATE DEHYDRATASE-RELATED"/>
    <property type="match status" value="1"/>
</dbReference>
<accession>A0A375IPG1</accession>
<sequence>MKVAMKITKVECIPVSMPLKKPLRLPNVTITKLDTLLLRLHTDCGLVGVAESGDTSSWYRGESQASMVAMICDIFAPRILLGEDPRNIEKIVGAMDTLARDNNQAKGLVDCALHDLKGKALGVPVYQLLGGRTRESAPLGWVLSAGAPDKVAEAALAAREAGFVAFKLKVGRGTFDNDVATAAAVREALGASARICLDANGSWNYEQALRTIRRLDAYGLDFVEQPLPHWDIEGMARLRQRIETPLYADEAAQELHHLKEIAERRAADGVILKVQKVGGLLKAQRFLAVAQMFDLPVMCSTLIGSGVEACPTAHLWVANQWACQFISESTGPLAVHGVWNSEDIAQGADLALQGARFHRGHVSPGDGPGLGVELNETLLAQIRTEGRPARVVNL</sequence>
<dbReference type="GO" id="GO:0009063">
    <property type="term" value="P:amino acid catabolic process"/>
    <property type="evidence" value="ECO:0007669"/>
    <property type="project" value="InterPro"/>
</dbReference>
<evidence type="ECO:0000313" key="4">
    <source>
        <dbReference type="EMBL" id="SPK76514.1"/>
    </source>
</evidence>
<dbReference type="InterPro" id="IPR013342">
    <property type="entry name" value="Mandelate_racemase_C"/>
</dbReference>
<dbReference type="SFLD" id="SFLDS00001">
    <property type="entry name" value="Enolase"/>
    <property type="match status" value="1"/>
</dbReference>
<dbReference type="Pfam" id="PF13378">
    <property type="entry name" value="MR_MLE_C"/>
    <property type="match status" value="1"/>
</dbReference>
<dbReference type="Proteomes" id="UP000255505">
    <property type="component" value="Plasmid II"/>
</dbReference>
<dbReference type="CDD" id="cd03315">
    <property type="entry name" value="MLE_like"/>
    <property type="match status" value="1"/>
</dbReference>
<dbReference type="InterPro" id="IPR036849">
    <property type="entry name" value="Enolase-like_C_sf"/>
</dbReference>
<dbReference type="SUPFAM" id="SSF51604">
    <property type="entry name" value="Enolase C-terminal domain-like"/>
    <property type="match status" value="1"/>
</dbReference>
<evidence type="ECO:0000259" key="3">
    <source>
        <dbReference type="SMART" id="SM00922"/>
    </source>
</evidence>
<keyword evidence="4" id="KW-0614">Plasmid</keyword>
<gene>
    <name evidence="4" type="ORF">CT19425_MP80143</name>
</gene>
<evidence type="ECO:0000313" key="5">
    <source>
        <dbReference type="Proteomes" id="UP000255505"/>
    </source>
</evidence>
<reference evidence="4 5" key="1">
    <citation type="submission" date="2018-01" db="EMBL/GenBank/DDBJ databases">
        <authorList>
            <person name="Gaut B.S."/>
            <person name="Morton B.R."/>
            <person name="Clegg M.T."/>
            <person name="Duvall M.R."/>
        </authorList>
    </citation>
    <scope>NUCLEOTIDE SEQUENCE [LARGE SCALE GENOMIC DNA]</scope>
    <source>
        <strain evidence="4">Cupriavidus taiwanensis LMG 19425</strain>
        <plasmid evidence="5">Plasmid ii</plasmid>
    </source>
</reference>
<geneLocation type="plasmid" evidence="4">
    <name>II</name>
</geneLocation>
<dbReference type="EMBL" id="LT991977">
    <property type="protein sequence ID" value="SPK76514.1"/>
    <property type="molecule type" value="Genomic_DNA"/>
</dbReference>
<dbReference type="Gene3D" id="3.20.20.120">
    <property type="entry name" value="Enolase-like C-terminal domain"/>
    <property type="match status" value="1"/>
</dbReference>
<dbReference type="SFLD" id="SFLDF00009">
    <property type="entry name" value="o-succinylbenzoate_synthase"/>
    <property type="match status" value="1"/>
</dbReference>
<dbReference type="InterPro" id="IPR029065">
    <property type="entry name" value="Enolase_C-like"/>
</dbReference>